<dbReference type="EMBL" id="WWBZ02000062">
    <property type="protein sequence ID" value="KAF4303545.1"/>
    <property type="molecule type" value="Genomic_DNA"/>
</dbReference>
<dbReference type="SMART" id="SM00554">
    <property type="entry name" value="FAS1"/>
    <property type="match status" value="1"/>
</dbReference>
<dbReference type="SUPFAM" id="SSF82153">
    <property type="entry name" value="FAS1 domain"/>
    <property type="match status" value="1"/>
</dbReference>
<dbReference type="InterPro" id="IPR050904">
    <property type="entry name" value="Adhesion/Biosynth-related"/>
</dbReference>
<feature type="chain" id="PRO_5034133773" description="FAS1 domain-containing protein" evidence="1">
    <location>
        <begin position="26"/>
        <end position="216"/>
    </location>
</feature>
<dbReference type="OrthoDB" id="286301at2759"/>
<dbReference type="PANTHER" id="PTHR10900">
    <property type="entry name" value="PERIOSTIN-RELATED"/>
    <property type="match status" value="1"/>
</dbReference>
<evidence type="ECO:0000313" key="3">
    <source>
        <dbReference type="EMBL" id="KAF4303545.1"/>
    </source>
</evidence>
<name>A0A8H4ILA7_9PEZI</name>
<sequence>MSQTMSNFLRLVLLNLLFLASASFARAPLSYVAEPADLYSPAKSDDIVTVLDLIRSRSDTSKLAQVIEKPAGFTKAFNTYPSWNFTFFAPSDEAFNNTGSYFETYSKTPKGIWWIGNVIDHHYIPNTALEKGDFNSTLSRIQTGSYLYIRAQMLENSLVLNGVARVIEADIPVTNGVVHIIDRILDPSAQVFEKDLPKVDQKFIAGSCSNPELPYC</sequence>
<dbReference type="AlphaFoldDB" id="A0A8H4ILA7"/>
<proteinExistence type="predicted"/>
<dbReference type="PANTHER" id="PTHR10900:SF77">
    <property type="entry name" value="FI19380P1"/>
    <property type="match status" value="1"/>
</dbReference>
<comment type="caution">
    <text evidence="3">The sequence shown here is derived from an EMBL/GenBank/DDBJ whole genome shotgun (WGS) entry which is preliminary data.</text>
</comment>
<reference evidence="3" key="1">
    <citation type="submission" date="2020-04" db="EMBL/GenBank/DDBJ databases">
        <title>Genome Assembly and Annotation of Botryosphaeria dothidea sdau 11-99, a Latent Pathogen of Apple Fruit Ring Rot in China.</title>
        <authorList>
            <person name="Yu C."/>
            <person name="Diao Y."/>
            <person name="Lu Q."/>
            <person name="Zhao J."/>
            <person name="Cui S."/>
            <person name="Peng C."/>
            <person name="He B."/>
            <person name="Liu H."/>
        </authorList>
    </citation>
    <scope>NUCLEOTIDE SEQUENCE [LARGE SCALE GENOMIC DNA]</scope>
    <source>
        <strain evidence="3">Sdau11-99</strain>
    </source>
</reference>
<dbReference type="Proteomes" id="UP000572817">
    <property type="component" value="Unassembled WGS sequence"/>
</dbReference>
<protein>
    <recommendedName>
        <fullName evidence="2">FAS1 domain-containing protein</fullName>
    </recommendedName>
</protein>
<evidence type="ECO:0000256" key="1">
    <source>
        <dbReference type="SAM" id="SignalP"/>
    </source>
</evidence>
<feature type="domain" description="FAS1" evidence="2">
    <location>
        <begin position="47"/>
        <end position="185"/>
    </location>
</feature>
<dbReference type="Gene3D" id="2.30.180.10">
    <property type="entry name" value="FAS1 domain"/>
    <property type="match status" value="1"/>
</dbReference>
<dbReference type="InterPro" id="IPR036378">
    <property type="entry name" value="FAS1_dom_sf"/>
</dbReference>
<evidence type="ECO:0000259" key="2">
    <source>
        <dbReference type="PROSITE" id="PS50213"/>
    </source>
</evidence>
<evidence type="ECO:0000313" key="4">
    <source>
        <dbReference type="Proteomes" id="UP000572817"/>
    </source>
</evidence>
<dbReference type="Pfam" id="PF02469">
    <property type="entry name" value="Fasciclin"/>
    <property type="match status" value="1"/>
</dbReference>
<dbReference type="PROSITE" id="PS50213">
    <property type="entry name" value="FAS1"/>
    <property type="match status" value="1"/>
</dbReference>
<keyword evidence="4" id="KW-1185">Reference proteome</keyword>
<dbReference type="InterPro" id="IPR000782">
    <property type="entry name" value="FAS1_domain"/>
</dbReference>
<feature type="signal peptide" evidence="1">
    <location>
        <begin position="1"/>
        <end position="25"/>
    </location>
</feature>
<keyword evidence="1" id="KW-0732">Signal</keyword>
<organism evidence="3 4">
    <name type="scientific">Botryosphaeria dothidea</name>
    <dbReference type="NCBI Taxonomy" id="55169"/>
    <lineage>
        <taxon>Eukaryota</taxon>
        <taxon>Fungi</taxon>
        <taxon>Dikarya</taxon>
        <taxon>Ascomycota</taxon>
        <taxon>Pezizomycotina</taxon>
        <taxon>Dothideomycetes</taxon>
        <taxon>Dothideomycetes incertae sedis</taxon>
        <taxon>Botryosphaeriales</taxon>
        <taxon>Botryosphaeriaceae</taxon>
        <taxon>Botryosphaeria</taxon>
    </lineage>
</organism>
<gene>
    <name evidence="3" type="ORF">GTA08_BOTSDO08592</name>
</gene>
<accession>A0A8H4ILA7</accession>